<feature type="region of interest" description="Disordered" evidence="1">
    <location>
        <begin position="1"/>
        <end position="21"/>
    </location>
</feature>
<protein>
    <submittedName>
        <fullName evidence="2">Uncharacterized protein</fullName>
    </submittedName>
</protein>
<dbReference type="Proteomes" id="UP000018719">
    <property type="component" value="Unassembled WGS sequence"/>
</dbReference>
<organism evidence="2 3">
    <name type="scientific">Leptospira inadai serovar Lyme str. 10</name>
    <dbReference type="NCBI Taxonomy" id="1049790"/>
    <lineage>
        <taxon>Bacteria</taxon>
        <taxon>Pseudomonadati</taxon>
        <taxon>Spirochaetota</taxon>
        <taxon>Spirochaetia</taxon>
        <taxon>Leptospirales</taxon>
        <taxon>Leptospiraceae</taxon>
        <taxon>Leptospira</taxon>
    </lineage>
</organism>
<reference evidence="2 3" key="1">
    <citation type="submission" date="2013-05" db="EMBL/GenBank/DDBJ databases">
        <authorList>
            <person name="Harkins D.M."/>
            <person name="Durkin A.S."/>
            <person name="Brinkac L.M."/>
            <person name="Haft D.H."/>
            <person name="Selengut J.D."/>
            <person name="Sanka R."/>
            <person name="DePew J."/>
            <person name="Purushe J."/>
            <person name="Hartskeerl R.A."/>
            <person name="Ahmed A."/>
            <person name="van der Linden H."/>
            <person name="Goris M.G.A."/>
            <person name="Vinetz J.M."/>
            <person name="Sutton G.G."/>
            <person name="Nierman W.C."/>
            <person name="Fouts D.E."/>
        </authorList>
    </citation>
    <scope>NUCLEOTIDE SEQUENCE [LARGE SCALE GENOMIC DNA]</scope>
    <source>
        <strain evidence="2 3">10</strain>
    </source>
</reference>
<gene>
    <name evidence="2" type="ORF">LEP1GSC047_0157</name>
</gene>
<dbReference type="AlphaFoldDB" id="V6HAK1"/>
<feature type="compositionally biased region" description="Polar residues" evidence="1">
    <location>
        <begin position="11"/>
        <end position="21"/>
    </location>
</feature>
<evidence type="ECO:0000256" key="1">
    <source>
        <dbReference type="SAM" id="MobiDB-lite"/>
    </source>
</evidence>
<comment type="caution">
    <text evidence="2">The sequence shown here is derived from an EMBL/GenBank/DDBJ whole genome shotgun (WGS) entry which is preliminary data.</text>
</comment>
<dbReference type="RefSeq" id="WP_020988799.1">
    <property type="nucleotide sequence ID" value="NZ_AHMM02000019.1"/>
</dbReference>
<sequence>MKSRLRGAAKNRNSALQSVSTSLTQGITAAENVSLLSVTA</sequence>
<proteinExistence type="predicted"/>
<accession>V6HAK1</accession>
<evidence type="ECO:0000313" key="2">
    <source>
        <dbReference type="EMBL" id="EQA36242.1"/>
    </source>
</evidence>
<dbReference type="EMBL" id="AHMM02000019">
    <property type="protein sequence ID" value="EQA36242.1"/>
    <property type="molecule type" value="Genomic_DNA"/>
</dbReference>
<dbReference type="STRING" id="1049790.LEP1GSC047_0157"/>
<name>V6HAK1_9LEPT</name>
<evidence type="ECO:0000313" key="3">
    <source>
        <dbReference type="Proteomes" id="UP000018719"/>
    </source>
</evidence>